<dbReference type="EMBL" id="SCHC01000002">
    <property type="protein sequence ID" value="TBW76902.1"/>
    <property type="molecule type" value="Genomic_DNA"/>
</dbReference>
<evidence type="ECO:0000313" key="11">
    <source>
        <dbReference type="Proteomes" id="UP000538955"/>
    </source>
</evidence>
<keyword evidence="2" id="KW-0964">Secreted</keyword>
<evidence type="ECO:0000313" key="7">
    <source>
        <dbReference type="EMBL" id="NMK54966.1"/>
    </source>
</evidence>
<evidence type="ECO:0000256" key="3">
    <source>
        <dbReference type="ARBA" id="ARBA00022729"/>
    </source>
</evidence>
<accession>A0A7Z7YW04</accession>
<comment type="similarity">
    <text evidence="4">Belongs to the IsaB family.</text>
</comment>
<dbReference type="EMBL" id="JABBMI010000069">
    <property type="protein sequence ID" value="NMK54966.1"/>
    <property type="molecule type" value="Genomic_DNA"/>
</dbReference>
<evidence type="ECO:0000256" key="4">
    <source>
        <dbReference type="ARBA" id="ARBA00093777"/>
    </source>
</evidence>
<evidence type="ECO:0000313" key="8">
    <source>
        <dbReference type="EMBL" id="NMK98091.1"/>
    </source>
</evidence>
<evidence type="ECO:0000256" key="5">
    <source>
        <dbReference type="ARBA" id="ARBA00093792"/>
    </source>
</evidence>
<dbReference type="Proteomes" id="UP000550736">
    <property type="component" value="Unassembled WGS sequence"/>
</dbReference>
<dbReference type="NCBIfam" id="NF047686">
    <property type="entry name" value="IsaB_fam"/>
    <property type="match status" value="1"/>
</dbReference>
<comment type="subcellular location">
    <subcellularLocation>
        <location evidence="1">Secreted</location>
    </subcellularLocation>
</comment>
<dbReference type="RefSeq" id="WP_002436274.1">
    <property type="nucleotide sequence ID" value="NZ_AP014956.1"/>
</dbReference>
<feature type="signal peptide" evidence="6">
    <location>
        <begin position="1"/>
        <end position="26"/>
    </location>
</feature>
<evidence type="ECO:0000256" key="1">
    <source>
        <dbReference type="ARBA" id="ARBA00004613"/>
    </source>
</evidence>
<reference evidence="9 10" key="1">
    <citation type="journal article" date="2019" name="Sci. Transl. Med.">
        <title>Quorum sensing between bacterial species on the skin protects against epidermal injury in atopic dermatitis.</title>
        <authorList>
            <person name="Williams M.R."/>
        </authorList>
    </citation>
    <scope>NUCLEOTIDE SEQUENCE [LARGE SCALE GENOMIC DNA]</scope>
    <source>
        <strain evidence="9 10">H8</strain>
    </source>
</reference>
<feature type="chain" id="PRO_5044662718" description="Immunodominant staphylococcal antigen B" evidence="6">
    <location>
        <begin position="27"/>
        <end position="173"/>
    </location>
</feature>
<keyword evidence="11" id="KW-1185">Reference proteome</keyword>
<gene>
    <name evidence="9" type="ORF">EQ811_08560</name>
    <name evidence="8" type="ORF">HHM13_08300</name>
    <name evidence="7" type="ORF">HHM24_09550</name>
</gene>
<evidence type="ECO:0000256" key="2">
    <source>
        <dbReference type="ARBA" id="ARBA00022525"/>
    </source>
</evidence>
<keyword evidence="3 6" id="KW-0732">Signal</keyword>
<evidence type="ECO:0000256" key="6">
    <source>
        <dbReference type="SAM" id="SignalP"/>
    </source>
</evidence>
<protein>
    <recommendedName>
        <fullName evidence="5">Immunodominant staphylococcal antigen B</fullName>
    </recommendedName>
</protein>
<reference evidence="11 12" key="2">
    <citation type="submission" date="2020-04" db="EMBL/GenBank/DDBJ databases">
        <title>The Epidemiology and Molecular Characteristics of Linezolid-Resistant Staphylococcus capitis in Huashan Hospital, Shanghai.</title>
        <authorList>
            <person name="Ding L."/>
            <person name="Li P."/>
            <person name="Yang Y."/>
            <person name="Lin D."/>
            <person name="Xu X."/>
        </authorList>
    </citation>
    <scope>NUCLEOTIDE SEQUENCE [LARGE SCALE GENOMIC DNA]</scope>
    <source>
        <strain evidence="8 12">12-86</strain>
        <strain evidence="7 11">17-84</strain>
    </source>
</reference>
<name>A0A7Z7YW04_STACP</name>
<dbReference type="Proteomes" id="UP000291949">
    <property type="component" value="Unassembled WGS sequence"/>
</dbReference>
<dbReference type="AlphaFoldDB" id="A0A7Z7YW04"/>
<organism evidence="9 10">
    <name type="scientific">Staphylococcus capitis</name>
    <dbReference type="NCBI Taxonomy" id="29388"/>
    <lineage>
        <taxon>Bacteria</taxon>
        <taxon>Bacillati</taxon>
        <taxon>Bacillota</taxon>
        <taxon>Bacilli</taxon>
        <taxon>Bacillales</taxon>
        <taxon>Staphylococcaceae</taxon>
        <taxon>Staphylococcus</taxon>
    </lineage>
</organism>
<evidence type="ECO:0000313" key="12">
    <source>
        <dbReference type="Proteomes" id="UP000550736"/>
    </source>
</evidence>
<dbReference type="Proteomes" id="UP000538955">
    <property type="component" value="Unassembled WGS sequence"/>
</dbReference>
<sequence length="173" mass="18692">MRKLTKVFVASTIAMGTLVGVGVSTASPVNGIAQATNSHYYTYQGYVKGNGSFLIKEQFIKAVKSNNVTFNGIKLTHSTGTKMVDKYDQHFEGVANDGIKAKQVQFTVTKDLTLNQLKKAYGKDLIKKSHNKNKDGGIFCYTPSGKGLGVLFVVDNSRVVAVTIGYSLSTPSK</sequence>
<evidence type="ECO:0000313" key="9">
    <source>
        <dbReference type="EMBL" id="TBW76902.1"/>
    </source>
</evidence>
<dbReference type="EMBL" id="JABBLX010000023">
    <property type="protein sequence ID" value="NMK98091.1"/>
    <property type="molecule type" value="Genomic_DNA"/>
</dbReference>
<evidence type="ECO:0000313" key="10">
    <source>
        <dbReference type="Proteomes" id="UP000291949"/>
    </source>
</evidence>
<dbReference type="InterPro" id="IPR058086">
    <property type="entry name" value="IsaB"/>
</dbReference>
<proteinExistence type="inferred from homology"/>
<comment type="caution">
    <text evidence="9">The sequence shown here is derived from an EMBL/GenBank/DDBJ whole genome shotgun (WGS) entry which is preliminary data.</text>
</comment>